<dbReference type="InterPro" id="IPR001806">
    <property type="entry name" value="Small_GTPase"/>
</dbReference>
<feature type="region of interest" description="Disordered" evidence="3">
    <location>
        <begin position="503"/>
        <end position="534"/>
    </location>
</feature>
<feature type="compositionally biased region" description="Polar residues" evidence="3">
    <location>
        <begin position="503"/>
        <end position="513"/>
    </location>
</feature>
<dbReference type="WBParaSite" id="SMRG1_3950.1">
    <property type="protein sequence ID" value="SMRG1_3950.1"/>
    <property type="gene ID" value="SMRG1_3950"/>
</dbReference>
<feature type="compositionally biased region" description="Basic and acidic residues" evidence="3">
    <location>
        <begin position="277"/>
        <end position="288"/>
    </location>
</feature>
<feature type="compositionally biased region" description="Low complexity" evidence="3">
    <location>
        <begin position="250"/>
        <end position="271"/>
    </location>
</feature>
<feature type="compositionally biased region" description="Polar residues" evidence="3">
    <location>
        <begin position="306"/>
        <end position="318"/>
    </location>
</feature>
<dbReference type="InterPro" id="IPR027417">
    <property type="entry name" value="P-loop_NTPase"/>
</dbReference>
<accession>A0AA84ZP84</accession>
<feature type="region of interest" description="Disordered" evidence="3">
    <location>
        <begin position="250"/>
        <end position="326"/>
    </location>
</feature>
<dbReference type="SMART" id="SM00175">
    <property type="entry name" value="RAB"/>
    <property type="match status" value="1"/>
</dbReference>
<dbReference type="GO" id="GO:0005246">
    <property type="term" value="F:calcium channel regulator activity"/>
    <property type="evidence" value="ECO:0007669"/>
    <property type="project" value="TreeGrafter"/>
</dbReference>
<keyword evidence="2" id="KW-0597">Phosphoprotein</keyword>
<name>A0AA84ZP84_9TREM</name>
<dbReference type="PANTHER" id="PTHR45775">
    <property type="entry name" value="RAD, GEM/KIR FAMILY MEMBER 2, ISOFORM C"/>
    <property type="match status" value="1"/>
</dbReference>
<dbReference type="GO" id="GO:0005886">
    <property type="term" value="C:plasma membrane"/>
    <property type="evidence" value="ECO:0007669"/>
    <property type="project" value="TreeGrafter"/>
</dbReference>
<evidence type="ECO:0000256" key="2">
    <source>
        <dbReference type="ARBA" id="ARBA00022553"/>
    </source>
</evidence>
<dbReference type="Gene3D" id="3.40.50.300">
    <property type="entry name" value="P-loop containing nucleotide triphosphate hydrolases"/>
    <property type="match status" value="1"/>
</dbReference>
<dbReference type="AlphaFoldDB" id="A0AA84ZP84"/>
<organism evidence="4 5">
    <name type="scientific">Schistosoma margrebowiei</name>
    <dbReference type="NCBI Taxonomy" id="48269"/>
    <lineage>
        <taxon>Eukaryota</taxon>
        <taxon>Metazoa</taxon>
        <taxon>Spiralia</taxon>
        <taxon>Lophotrochozoa</taxon>
        <taxon>Platyhelminthes</taxon>
        <taxon>Trematoda</taxon>
        <taxon>Digenea</taxon>
        <taxon>Strigeidida</taxon>
        <taxon>Schistosomatoidea</taxon>
        <taxon>Schistosomatidae</taxon>
        <taxon>Schistosoma</taxon>
    </lineage>
</organism>
<evidence type="ECO:0000313" key="5">
    <source>
        <dbReference type="WBParaSite" id="SMRG1_3950.1"/>
    </source>
</evidence>
<comment type="similarity">
    <text evidence="1">Belongs to the small GTPase superfamily. RGK family.</text>
</comment>
<dbReference type="SUPFAM" id="SSF52540">
    <property type="entry name" value="P-loop containing nucleoside triphosphate hydrolases"/>
    <property type="match status" value="1"/>
</dbReference>
<dbReference type="GO" id="GO:0005525">
    <property type="term" value="F:GTP binding"/>
    <property type="evidence" value="ECO:0007669"/>
    <property type="project" value="InterPro"/>
</dbReference>
<dbReference type="PROSITE" id="PS51421">
    <property type="entry name" value="RAS"/>
    <property type="match status" value="1"/>
</dbReference>
<evidence type="ECO:0008006" key="6">
    <source>
        <dbReference type="Google" id="ProtNLM"/>
    </source>
</evidence>
<feature type="compositionally biased region" description="Basic and acidic residues" evidence="3">
    <location>
        <begin position="1"/>
        <end position="11"/>
    </location>
</feature>
<feature type="region of interest" description="Disordered" evidence="3">
    <location>
        <begin position="1"/>
        <end position="21"/>
    </location>
</feature>
<dbReference type="PROSITE" id="PS51419">
    <property type="entry name" value="RAB"/>
    <property type="match status" value="1"/>
</dbReference>
<dbReference type="Proteomes" id="UP000050790">
    <property type="component" value="Unassembled WGS sequence"/>
</dbReference>
<dbReference type="SMART" id="SM00173">
    <property type="entry name" value="RAS"/>
    <property type="match status" value="1"/>
</dbReference>
<dbReference type="Pfam" id="PF00071">
    <property type="entry name" value="Ras"/>
    <property type="match status" value="1"/>
</dbReference>
<dbReference type="InterPro" id="IPR051641">
    <property type="entry name" value="RGK_GTP-binding_reg"/>
</dbReference>
<dbReference type="PRINTS" id="PR00449">
    <property type="entry name" value="RASTRNSFRMNG"/>
</dbReference>
<evidence type="ECO:0000256" key="3">
    <source>
        <dbReference type="SAM" id="MobiDB-lite"/>
    </source>
</evidence>
<sequence length="859" mass="96738">MSHQHSEKSVKNEAFTSTRKNSPTYKNKRFYLNTNSNLYENNCYALKATSSAAALTSSTSSTPLLQRKQLPIFDNSSIIIDHNHKFIKDLKYTTENRRKEYRSPANIHHQSSGIHDFIHLSLPVSEPTFTSDESYSSSSLPVTPLPTTICTTERYRPNLNNILRASSFDSRFTNELNDNNNIHSNYPLKANLYKQTELKSLCRHMENCNNTDNENSNKNHSITSVMKRSYLTITPSIEISLVNDEHMNNDVGIDNNNNNNNNFNSNNNNNNNDDDERNVYKRQQDKSISELPLYPKTSRDRLKSNRLLTHNNRSTSLHTDVNNTDDNNDMCHQRYLDDNNSANRIRARALSSQQLHTQNNLDVTLETNTYNLVNTSNYSYNNNISSSRRGKLVRQSRSFQNPVDQINNNNDNIDCSSTAALYNKNKSNHVNTSTIGNVMDEFDYFCHIANVPRDQEKKRSAIKTSLHPTLSTSNIRSHSMRETSLERQKCIVDYGINNSRSISDTKSMKSSKISYLKPPGKGQLRRASTEEDPLNKSSLYKRPVTATLSYTSMTNSYSNLCLTPPKSIPSVPYAMDDISNPTSPLGVPLSLDSVFADEPGLTFYQVQVLGVSGVGKTSLCQQLAALVHENSPSCDSDEMDNKLDVYSITTALWGSVYTVNFVDTSAENCEKNLEVQIRDCIDAFLVVYAIDDQNSFEAARLIVNALTPLNDTRQCPTLSSTKAMNNPMTVVPGLIYLVGNKSDLVRGRQVSIEEGRHLASIHGAKFIEVSASLNHMVADLFVLLIGHLHESEQRGRDPRLPAERRVNPLQSNQLTSSSKSIINSNVVNTSKILTVTKANFSKFLKKHFKRVSQVNDQLC</sequence>
<reference evidence="5" key="1">
    <citation type="submission" date="2023-11" db="UniProtKB">
        <authorList>
            <consortium name="WormBaseParasite"/>
        </authorList>
    </citation>
    <scope>IDENTIFICATION</scope>
</reference>
<protein>
    <recommendedName>
        <fullName evidence="6">Small monomeric GTPase</fullName>
    </recommendedName>
</protein>
<dbReference type="PANTHER" id="PTHR45775:SF6">
    <property type="entry name" value="RAD, GEM_KIR FAMILY MEMBER 2, ISOFORM C"/>
    <property type="match status" value="1"/>
</dbReference>
<evidence type="ECO:0000256" key="1">
    <source>
        <dbReference type="ARBA" id="ARBA00008846"/>
    </source>
</evidence>
<proteinExistence type="inferred from homology"/>
<evidence type="ECO:0000313" key="4">
    <source>
        <dbReference type="Proteomes" id="UP000050790"/>
    </source>
</evidence>
<dbReference type="GO" id="GO:0003924">
    <property type="term" value="F:GTPase activity"/>
    <property type="evidence" value="ECO:0007669"/>
    <property type="project" value="InterPro"/>
</dbReference>